<dbReference type="PROSITE" id="PS50977">
    <property type="entry name" value="HTH_TETR_2"/>
    <property type="match status" value="1"/>
</dbReference>
<reference evidence="7 9" key="1">
    <citation type="submission" date="2019-05" db="EMBL/GenBank/DDBJ databases">
        <title>Mumia sp. nov., isolated from the intestinal contents of plateau pika (Ochotona curzoniae) in the Qinghai-Tibet plateau of China.</title>
        <authorList>
            <person name="Tian Z."/>
        </authorList>
    </citation>
    <scope>NUCLEOTIDE SEQUENCE [LARGE SCALE GENOMIC DNA]</scope>
    <source>
        <strain evidence="9">527</strain>
        <strain evidence="7">Z527</strain>
    </source>
</reference>
<evidence type="ECO:0000313" key="9">
    <source>
        <dbReference type="Proteomes" id="UP000306740"/>
    </source>
</evidence>
<dbReference type="SUPFAM" id="SSF46689">
    <property type="entry name" value="Homeodomain-like"/>
    <property type="match status" value="1"/>
</dbReference>
<dbReference type="EMBL" id="VDFR01000056">
    <property type="protein sequence ID" value="TNC46450.1"/>
    <property type="molecule type" value="Genomic_DNA"/>
</dbReference>
<dbReference type="GO" id="GO:0003700">
    <property type="term" value="F:DNA-binding transcription factor activity"/>
    <property type="evidence" value="ECO:0007669"/>
    <property type="project" value="TreeGrafter"/>
</dbReference>
<keyword evidence="3 5" id="KW-0238">DNA-binding</keyword>
<dbReference type="InterPro" id="IPR036271">
    <property type="entry name" value="Tet_transcr_reg_TetR-rel_C_sf"/>
</dbReference>
<dbReference type="OrthoDB" id="9816296at2"/>
<dbReference type="EMBL" id="VDFR01000048">
    <property type="protein sequence ID" value="TNC47166.1"/>
    <property type="molecule type" value="Genomic_DNA"/>
</dbReference>
<keyword evidence="4" id="KW-0804">Transcription</keyword>
<comment type="caution">
    <text evidence="7">The sequence shown here is derived from an EMBL/GenBank/DDBJ whole genome shotgun (WGS) entry which is preliminary data.</text>
</comment>
<gene>
    <name evidence="8" type="ORF">FHE65_11190</name>
    <name evidence="7" type="ORF">FHE65_12485</name>
</gene>
<dbReference type="Proteomes" id="UP000306740">
    <property type="component" value="Unassembled WGS sequence"/>
</dbReference>
<dbReference type="GO" id="GO:0000976">
    <property type="term" value="F:transcription cis-regulatory region binding"/>
    <property type="evidence" value="ECO:0007669"/>
    <property type="project" value="TreeGrafter"/>
</dbReference>
<dbReference type="AlphaFoldDB" id="A0A5C4MPW8"/>
<dbReference type="InterPro" id="IPR039538">
    <property type="entry name" value="BetI_C"/>
</dbReference>
<organism evidence="7 9">
    <name type="scientific">Mumia zhuanghuii</name>
    <dbReference type="NCBI Taxonomy" id="2585211"/>
    <lineage>
        <taxon>Bacteria</taxon>
        <taxon>Bacillati</taxon>
        <taxon>Actinomycetota</taxon>
        <taxon>Actinomycetes</taxon>
        <taxon>Propionibacteriales</taxon>
        <taxon>Nocardioidaceae</taxon>
        <taxon>Mumia</taxon>
    </lineage>
</organism>
<evidence type="ECO:0000256" key="3">
    <source>
        <dbReference type="ARBA" id="ARBA00023125"/>
    </source>
</evidence>
<feature type="domain" description="HTH tetR-type" evidence="6">
    <location>
        <begin position="19"/>
        <end position="79"/>
    </location>
</feature>
<dbReference type="InterPro" id="IPR009057">
    <property type="entry name" value="Homeodomain-like_sf"/>
</dbReference>
<proteinExistence type="predicted"/>
<evidence type="ECO:0000256" key="1">
    <source>
        <dbReference type="ARBA" id="ARBA00022491"/>
    </source>
</evidence>
<evidence type="ECO:0000259" key="6">
    <source>
        <dbReference type="PROSITE" id="PS50977"/>
    </source>
</evidence>
<evidence type="ECO:0000256" key="5">
    <source>
        <dbReference type="PROSITE-ProRule" id="PRU00335"/>
    </source>
</evidence>
<dbReference type="Pfam" id="PF13977">
    <property type="entry name" value="TetR_C_6"/>
    <property type="match status" value="1"/>
</dbReference>
<dbReference type="InterPro" id="IPR050109">
    <property type="entry name" value="HTH-type_TetR-like_transc_reg"/>
</dbReference>
<accession>A0A5C4MPW8</accession>
<dbReference type="PRINTS" id="PR00455">
    <property type="entry name" value="HTHTETR"/>
</dbReference>
<dbReference type="Gene3D" id="1.10.357.10">
    <property type="entry name" value="Tetracycline Repressor, domain 2"/>
    <property type="match status" value="1"/>
</dbReference>
<dbReference type="PANTHER" id="PTHR30055">
    <property type="entry name" value="HTH-TYPE TRANSCRIPTIONAL REGULATOR RUTR"/>
    <property type="match status" value="1"/>
</dbReference>
<evidence type="ECO:0000313" key="7">
    <source>
        <dbReference type="EMBL" id="TNC46450.1"/>
    </source>
</evidence>
<keyword evidence="2" id="KW-0805">Transcription regulation</keyword>
<evidence type="ECO:0000256" key="4">
    <source>
        <dbReference type="ARBA" id="ARBA00023163"/>
    </source>
</evidence>
<keyword evidence="1" id="KW-0678">Repressor</keyword>
<sequence>MKLSYSRMILRMDTKSTPFDRRQAVIDTFLSVVATRGVESASFRTVADEAGVSLGTVQHYFRTREDLLAATYGEVLRRIRSRIEALEQDGDARERLQRVVHELLPLDPVRRDECAIHLAFAAVAPSRPALQELQSRALGELHDGIAHLVLEAGAATDLERALLLARAVTATADGLALHVLSTGGAPTPEVLTSTMGTVLDRLLTTAGSR</sequence>
<dbReference type="SUPFAM" id="SSF48498">
    <property type="entry name" value="Tetracyclin repressor-like, C-terminal domain"/>
    <property type="match status" value="1"/>
</dbReference>
<name>A0A5C4MPW8_9ACTN</name>
<evidence type="ECO:0000313" key="8">
    <source>
        <dbReference type="EMBL" id="TNC47166.1"/>
    </source>
</evidence>
<feature type="DNA-binding region" description="H-T-H motif" evidence="5">
    <location>
        <begin position="42"/>
        <end position="61"/>
    </location>
</feature>
<dbReference type="InterPro" id="IPR001647">
    <property type="entry name" value="HTH_TetR"/>
</dbReference>
<evidence type="ECO:0000256" key="2">
    <source>
        <dbReference type="ARBA" id="ARBA00023015"/>
    </source>
</evidence>
<protein>
    <submittedName>
        <fullName evidence="7">TetR family transcriptional regulator</fullName>
    </submittedName>
</protein>
<dbReference type="Pfam" id="PF00440">
    <property type="entry name" value="TetR_N"/>
    <property type="match status" value="1"/>
</dbReference>
<dbReference type="PANTHER" id="PTHR30055:SF234">
    <property type="entry name" value="HTH-TYPE TRANSCRIPTIONAL REGULATOR BETI"/>
    <property type="match status" value="1"/>
</dbReference>